<dbReference type="Proteomes" id="UP001304300">
    <property type="component" value="Chromosome"/>
</dbReference>
<protein>
    <recommendedName>
        <fullName evidence="3">DUF2017 domain-containing protein</fullName>
    </recommendedName>
</protein>
<name>A0AAQ3LCJ4_9BACT</name>
<evidence type="ECO:0000313" key="2">
    <source>
        <dbReference type="Proteomes" id="UP001304300"/>
    </source>
</evidence>
<dbReference type="KEGG" id="puo:RZN69_07160"/>
<reference evidence="1 2" key="1">
    <citation type="submission" date="2023-10" db="EMBL/GenBank/DDBJ databases">
        <title>Rubellicoccus peritrichatus gen. nov., sp. nov., isolated from an algae of coral reef tank.</title>
        <authorList>
            <person name="Luo J."/>
        </authorList>
    </citation>
    <scope>NUCLEOTIDE SEQUENCE [LARGE SCALE GENOMIC DNA]</scope>
    <source>
        <strain evidence="1 2">CR14</strain>
    </source>
</reference>
<dbReference type="EMBL" id="CP136920">
    <property type="protein sequence ID" value="WOO42867.1"/>
    <property type="molecule type" value="Genomic_DNA"/>
</dbReference>
<sequence>MPEIHLKISPYMAGPLLDILRAVSKSLNMRLAVPLHGPEETDQELLDAWREGLLETLSDDVGRLLDFLEEAVTSQLPMQIDEATSMQLVRAASALRLRLQESFLKRVPSDKLESGEVDFNDFEPETQQVYGIYLFLARLQEQIINALEPDIWDWQGDAE</sequence>
<accession>A0AAQ3LCJ4</accession>
<evidence type="ECO:0008006" key="3">
    <source>
        <dbReference type="Google" id="ProtNLM"/>
    </source>
</evidence>
<organism evidence="1 2">
    <name type="scientific">Rubellicoccus peritrichatus</name>
    <dbReference type="NCBI Taxonomy" id="3080537"/>
    <lineage>
        <taxon>Bacteria</taxon>
        <taxon>Pseudomonadati</taxon>
        <taxon>Verrucomicrobiota</taxon>
        <taxon>Opitutia</taxon>
        <taxon>Puniceicoccales</taxon>
        <taxon>Cerasicoccaceae</taxon>
        <taxon>Rubellicoccus</taxon>
    </lineage>
</organism>
<dbReference type="RefSeq" id="WP_317835399.1">
    <property type="nucleotide sequence ID" value="NZ_CP136920.1"/>
</dbReference>
<proteinExistence type="predicted"/>
<gene>
    <name evidence="1" type="ORF">RZN69_07160</name>
</gene>
<keyword evidence="2" id="KW-1185">Reference proteome</keyword>
<dbReference type="AlphaFoldDB" id="A0AAQ3LCJ4"/>
<evidence type="ECO:0000313" key="1">
    <source>
        <dbReference type="EMBL" id="WOO42867.1"/>
    </source>
</evidence>